<sequence>MGAIVGHLLSKLTKAWQSTAFFSNEGREIEILTSGCSVGIACTFSSQAGG</sequence>
<proteinExistence type="predicted"/>
<dbReference type="AlphaFoldDB" id="A0A914KFG3"/>
<keyword evidence="1" id="KW-1185">Reference proteome</keyword>
<protein>
    <submittedName>
        <fullName evidence="2">Uncharacterized protein</fullName>
    </submittedName>
</protein>
<evidence type="ECO:0000313" key="2">
    <source>
        <dbReference type="WBParaSite" id="Minc3s00001g00041"/>
    </source>
</evidence>
<organism evidence="1 2">
    <name type="scientific">Meloidogyne incognita</name>
    <name type="common">Southern root-knot nematode worm</name>
    <name type="synonym">Oxyuris incognita</name>
    <dbReference type="NCBI Taxonomy" id="6306"/>
    <lineage>
        <taxon>Eukaryota</taxon>
        <taxon>Metazoa</taxon>
        <taxon>Ecdysozoa</taxon>
        <taxon>Nematoda</taxon>
        <taxon>Chromadorea</taxon>
        <taxon>Rhabditida</taxon>
        <taxon>Tylenchina</taxon>
        <taxon>Tylenchomorpha</taxon>
        <taxon>Tylenchoidea</taxon>
        <taxon>Meloidogynidae</taxon>
        <taxon>Meloidogyninae</taxon>
        <taxon>Meloidogyne</taxon>
        <taxon>Meloidogyne incognita group</taxon>
    </lineage>
</organism>
<reference evidence="2" key="1">
    <citation type="submission" date="2022-11" db="UniProtKB">
        <authorList>
            <consortium name="WormBaseParasite"/>
        </authorList>
    </citation>
    <scope>IDENTIFICATION</scope>
</reference>
<evidence type="ECO:0000313" key="1">
    <source>
        <dbReference type="Proteomes" id="UP000887563"/>
    </source>
</evidence>
<dbReference type="Gene3D" id="1.10.3080.10">
    <property type="entry name" value="Clc chloride channel"/>
    <property type="match status" value="1"/>
</dbReference>
<dbReference type="WBParaSite" id="Minc3s00001g00041">
    <property type="protein sequence ID" value="Minc3s00001g00041"/>
    <property type="gene ID" value="Minc3s00001g00041"/>
</dbReference>
<accession>A0A914KFG3</accession>
<dbReference type="Proteomes" id="UP000887563">
    <property type="component" value="Unplaced"/>
</dbReference>
<name>A0A914KFG3_MELIC</name>